<proteinExistence type="predicted"/>
<accession>A0ABQ6P655</accession>
<protein>
    <recommendedName>
        <fullName evidence="4">HTH cro/C1-type domain-containing protein</fullName>
    </recommendedName>
</protein>
<comment type="caution">
    <text evidence="5">The sequence shown here is derived from an EMBL/GenBank/DDBJ whole genome shotgun (WGS) entry which is preliminary data.</text>
</comment>
<dbReference type="Gene3D" id="1.10.260.40">
    <property type="entry name" value="lambda repressor-like DNA-binding domains"/>
    <property type="match status" value="1"/>
</dbReference>
<dbReference type="Proteomes" id="UP001187221">
    <property type="component" value="Unassembled WGS sequence"/>
</dbReference>
<reference evidence="5 6" key="1">
    <citation type="submission" date="2023-06" db="EMBL/GenBank/DDBJ databases">
        <title>Draft genome sequence of Novosphingobium sp. strain IK01.</title>
        <authorList>
            <person name="Hatamoto M."/>
            <person name="Ikarashi T."/>
            <person name="Yamaguchi T."/>
        </authorList>
    </citation>
    <scope>NUCLEOTIDE SEQUENCE [LARGE SCALE GENOMIC DNA]</scope>
    <source>
        <strain evidence="5 6">IK01</strain>
    </source>
</reference>
<dbReference type="InterPro" id="IPR010982">
    <property type="entry name" value="Lambda_DNA-bd_dom_sf"/>
</dbReference>
<dbReference type="Pfam" id="PF00717">
    <property type="entry name" value="Peptidase_S24"/>
    <property type="match status" value="1"/>
</dbReference>
<dbReference type="InterPro" id="IPR036286">
    <property type="entry name" value="LexA/Signal_pep-like_sf"/>
</dbReference>
<dbReference type="PANTHER" id="PTHR40661">
    <property type="match status" value="1"/>
</dbReference>
<keyword evidence="2" id="KW-0238">DNA-binding</keyword>
<keyword evidence="1" id="KW-0805">Transcription regulation</keyword>
<dbReference type="SUPFAM" id="SSF47413">
    <property type="entry name" value="lambda repressor-like DNA-binding domains"/>
    <property type="match status" value="1"/>
</dbReference>
<dbReference type="SMART" id="SM00530">
    <property type="entry name" value="HTH_XRE"/>
    <property type="match status" value="1"/>
</dbReference>
<evidence type="ECO:0000256" key="3">
    <source>
        <dbReference type="ARBA" id="ARBA00023163"/>
    </source>
</evidence>
<dbReference type="InterPro" id="IPR015927">
    <property type="entry name" value="Peptidase_S24_S26A/B/C"/>
</dbReference>
<dbReference type="InterPro" id="IPR001387">
    <property type="entry name" value="Cro/C1-type_HTH"/>
</dbReference>
<evidence type="ECO:0000259" key="4">
    <source>
        <dbReference type="SMART" id="SM00530"/>
    </source>
</evidence>
<gene>
    <name evidence="5" type="ORF">NUTIK01_06240</name>
</gene>
<feature type="domain" description="HTH cro/C1-type" evidence="4">
    <location>
        <begin position="30"/>
        <end position="84"/>
    </location>
</feature>
<organism evidence="5 6">
    <name type="scientific">Novosphingobium pituita</name>
    <dbReference type="NCBI Taxonomy" id="3056842"/>
    <lineage>
        <taxon>Bacteria</taxon>
        <taxon>Pseudomonadati</taxon>
        <taxon>Pseudomonadota</taxon>
        <taxon>Alphaproteobacteria</taxon>
        <taxon>Sphingomonadales</taxon>
        <taxon>Sphingomonadaceae</taxon>
        <taxon>Novosphingobium</taxon>
    </lineage>
</organism>
<dbReference type="CDD" id="cd00093">
    <property type="entry name" value="HTH_XRE"/>
    <property type="match status" value="1"/>
</dbReference>
<dbReference type="SUPFAM" id="SSF51306">
    <property type="entry name" value="LexA/Signal peptidase"/>
    <property type="match status" value="1"/>
</dbReference>
<evidence type="ECO:0000313" key="6">
    <source>
        <dbReference type="Proteomes" id="UP001187221"/>
    </source>
</evidence>
<sequence>MGTENVIKLQTARKAVKAKALEITVERLTRIKARMSDLGFGQTDLANGIGASVSLINQMMSRKIRRTQHFGAIARVLQVNLPWLLAETNERIDMRDLDGNPISEEILPEMMASEEFRKARVSLVVIEDDDVQKELSRHDMVCLREIDLGASQGIMYNEIPAKVRPHFFSRAMLAAYTPTDPKAIMVVQRIGDTMQPTLLDSDLLLVDTTRTTLDRADKIWTILYCGAGMIARLRPTSKGVRIICDNPTIADEVVEPGELRILGEVIGMLRRF</sequence>
<name>A0ABQ6P655_9SPHN</name>
<keyword evidence="3" id="KW-0804">Transcription</keyword>
<evidence type="ECO:0000256" key="2">
    <source>
        <dbReference type="ARBA" id="ARBA00023125"/>
    </source>
</evidence>
<keyword evidence="6" id="KW-1185">Reference proteome</keyword>
<dbReference type="EMBL" id="BTFW01000001">
    <property type="protein sequence ID" value="GMM59847.1"/>
    <property type="molecule type" value="Genomic_DNA"/>
</dbReference>
<dbReference type="Gene3D" id="2.10.109.10">
    <property type="entry name" value="Umud Fragment, subunit A"/>
    <property type="match status" value="1"/>
</dbReference>
<evidence type="ECO:0000313" key="5">
    <source>
        <dbReference type="EMBL" id="GMM59847.1"/>
    </source>
</evidence>
<evidence type="ECO:0000256" key="1">
    <source>
        <dbReference type="ARBA" id="ARBA00023015"/>
    </source>
</evidence>
<dbReference type="PANTHER" id="PTHR40661:SF3">
    <property type="entry name" value="FELS-1 PROPHAGE TRANSCRIPTIONAL REGULATOR"/>
    <property type="match status" value="1"/>
</dbReference>